<dbReference type="InterPro" id="IPR036803">
    <property type="entry name" value="Porphobilinogen_deaminase_C_sf"/>
</dbReference>
<dbReference type="AlphaFoldDB" id="A0A7Y9EUS0"/>
<reference evidence="9 10" key="1">
    <citation type="submission" date="2020-07" db="EMBL/GenBank/DDBJ databases">
        <title>Sequencing the genomes of 1000 actinobacteria strains.</title>
        <authorList>
            <person name="Klenk H.-P."/>
        </authorList>
    </citation>
    <scope>NUCLEOTIDE SEQUENCE [LARGE SCALE GENOMIC DNA]</scope>
    <source>
        <strain evidence="9 10">DSM 22185</strain>
    </source>
</reference>
<dbReference type="InterPro" id="IPR000860">
    <property type="entry name" value="HemC"/>
</dbReference>
<comment type="subunit">
    <text evidence="6">Monomer.</text>
</comment>
<evidence type="ECO:0000259" key="7">
    <source>
        <dbReference type="Pfam" id="PF01379"/>
    </source>
</evidence>
<keyword evidence="10" id="KW-1185">Reference proteome</keyword>
<dbReference type="SUPFAM" id="SSF53850">
    <property type="entry name" value="Periplasmic binding protein-like II"/>
    <property type="match status" value="1"/>
</dbReference>
<accession>A0A7Y9EUS0</accession>
<evidence type="ECO:0000313" key="9">
    <source>
        <dbReference type="EMBL" id="NYD54342.1"/>
    </source>
</evidence>
<keyword evidence="3 6" id="KW-0808">Transferase</keyword>
<evidence type="ECO:0000256" key="1">
    <source>
        <dbReference type="ARBA" id="ARBA00002869"/>
    </source>
</evidence>
<dbReference type="PANTHER" id="PTHR11557">
    <property type="entry name" value="PORPHOBILINOGEN DEAMINASE"/>
    <property type="match status" value="1"/>
</dbReference>
<proteinExistence type="inferred from homology"/>
<evidence type="ECO:0000259" key="8">
    <source>
        <dbReference type="Pfam" id="PF03900"/>
    </source>
</evidence>
<comment type="caution">
    <text evidence="9">The sequence shown here is derived from an EMBL/GenBank/DDBJ whole genome shotgun (WGS) entry which is preliminary data.</text>
</comment>
<dbReference type="GO" id="GO:0006782">
    <property type="term" value="P:protoporphyrinogen IX biosynthetic process"/>
    <property type="evidence" value="ECO:0007669"/>
    <property type="project" value="UniProtKB-UniRule"/>
</dbReference>
<dbReference type="Gene3D" id="3.30.160.40">
    <property type="entry name" value="Porphobilinogen deaminase, C-terminal domain"/>
    <property type="match status" value="1"/>
</dbReference>
<comment type="function">
    <text evidence="1 6">Tetrapolymerization of the monopyrrole PBG into the hydroxymethylbilane pre-uroporphyrinogen in several discrete steps.</text>
</comment>
<gene>
    <name evidence="6" type="primary">hemC</name>
    <name evidence="9" type="ORF">BKA02_001397</name>
</gene>
<dbReference type="InterPro" id="IPR022418">
    <property type="entry name" value="Porphobilinogen_deaminase_C"/>
</dbReference>
<comment type="similarity">
    <text evidence="2 6">Belongs to the HMBS family.</text>
</comment>
<evidence type="ECO:0000256" key="2">
    <source>
        <dbReference type="ARBA" id="ARBA00005638"/>
    </source>
</evidence>
<dbReference type="PANTHER" id="PTHR11557:SF0">
    <property type="entry name" value="PORPHOBILINOGEN DEAMINASE"/>
    <property type="match status" value="1"/>
</dbReference>
<dbReference type="Pfam" id="PF03900">
    <property type="entry name" value="Porphobil_deamC"/>
    <property type="match status" value="1"/>
</dbReference>
<dbReference type="InterPro" id="IPR022417">
    <property type="entry name" value="Porphobilin_deaminase_N"/>
</dbReference>
<protein>
    <recommendedName>
        <fullName evidence="6">Porphobilinogen deaminase</fullName>
        <shortName evidence="6">PBG</shortName>
        <ecNumber evidence="6">2.5.1.61</ecNumber>
    </recommendedName>
    <alternativeName>
        <fullName evidence="6">Hydroxymethylbilane synthase</fullName>
        <shortName evidence="6">HMBS</shortName>
    </alternativeName>
    <alternativeName>
        <fullName evidence="6">Pre-uroporphyrinogen synthase</fullName>
    </alternativeName>
</protein>
<dbReference type="EC" id="2.5.1.61" evidence="6"/>
<dbReference type="HAMAP" id="MF_00260">
    <property type="entry name" value="Porphobil_deam"/>
    <property type="match status" value="1"/>
</dbReference>
<feature type="domain" description="Porphobilinogen deaminase N-terminal" evidence="7">
    <location>
        <begin position="11"/>
        <end position="215"/>
    </location>
</feature>
<dbReference type="Proteomes" id="UP000552045">
    <property type="component" value="Unassembled WGS sequence"/>
</dbReference>
<organism evidence="9 10">
    <name type="scientific">Microbacterium pseudoresistens</name>
    <dbReference type="NCBI Taxonomy" id="640634"/>
    <lineage>
        <taxon>Bacteria</taxon>
        <taxon>Bacillati</taxon>
        <taxon>Actinomycetota</taxon>
        <taxon>Actinomycetes</taxon>
        <taxon>Micrococcales</taxon>
        <taxon>Microbacteriaceae</taxon>
        <taxon>Microbacterium</taxon>
    </lineage>
</organism>
<dbReference type="Pfam" id="PF01379">
    <property type="entry name" value="Porphobil_deam"/>
    <property type="match status" value="1"/>
</dbReference>
<dbReference type="NCBIfam" id="TIGR00212">
    <property type="entry name" value="hemC"/>
    <property type="match status" value="1"/>
</dbReference>
<dbReference type="RefSeq" id="WP_179432584.1">
    <property type="nucleotide sequence ID" value="NZ_BAABLC010000001.1"/>
</dbReference>
<feature type="modified residue" description="S-(dipyrrolylmethanemethyl)cysteine" evidence="6">
    <location>
        <position position="249"/>
    </location>
</feature>
<dbReference type="InterPro" id="IPR022419">
    <property type="entry name" value="Porphobilin_deaminase_cofac_BS"/>
</dbReference>
<dbReference type="SUPFAM" id="SSF54782">
    <property type="entry name" value="Porphobilinogen deaminase (hydroxymethylbilane synthase), C-terminal domain"/>
    <property type="match status" value="1"/>
</dbReference>
<evidence type="ECO:0000313" key="10">
    <source>
        <dbReference type="Proteomes" id="UP000552045"/>
    </source>
</evidence>
<dbReference type="EMBL" id="JACCBH010000001">
    <property type="protein sequence ID" value="NYD54342.1"/>
    <property type="molecule type" value="Genomic_DNA"/>
</dbReference>
<dbReference type="GO" id="GO:0005737">
    <property type="term" value="C:cytoplasm"/>
    <property type="evidence" value="ECO:0007669"/>
    <property type="project" value="UniProtKB-UniRule"/>
</dbReference>
<evidence type="ECO:0000256" key="3">
    <source>
        <dbReference type="ARBA" id="ARBA00022679"/>
    </source>
</evidence>
<keyword evidence="4 6" id="KW-0627">Porphyrin biosynthesis</keyword>
<feature type="domain" description="Porphobilinogen deaminase C-terminal" evidence="8">
    <location>
        <begin position="234"/>
        <end position="273"/>
    </location>
</feature>
<sequence length="342" mass="35600">MSTSTRSGAPIRLGTRRSALARAQSGHVAAVLREAAGREVELVSIVSEGDTNRASLSEIGGRGVFATSLREAMLRGECDLLVHSLKDLPTARPDGLVIAAIPPRADARDVAVTRTGTALHALPPGATVGTGSPRRIAQTRIRSPHSRAVDIRGNVDSRLARVASGELDAVILAAAGLSRLDGDPLGDLRAESLGLAEWPTAPGQGALAVETREDAPDELRAALAVLDDLDTRIAVTAERAVLAGLDAGCQAPMAAHAVVEGDDLRIRAVVYAPGDGWRIGLDVTQTLGEGYIRQNGSGNDADAADGADPIFAARELGFSVARRLLERGAADLLPHDHPDDHD</sequence>
<name>A0A7Y9EUS0_9MICO</name>
<dbReference type="PROSITE" id="PS00533">
    <property type="entry name" value="PORPHOBILINOGEN_DEAM"/>
    <property type="match status" value="1"/>
</dbReference>
<comment type="cofactor">
    <cofactor evidence="6">
        <name>dipyrromethane</name>
        <dbReference type="ChEBI" id="CHEBI:60342"/>
    </cofactor>
    <text evidence="6">Binds 1 dipyrromethane group covalently.</text>
</comment>
<dbReference type="PRINTS" id="PR00151">
    <property type="entry name" value="PORPHBDMNASE"/>
</dbReference>
<evidence type="ECO:0000256" key="4">
    <source>
        <dbReference type="ARBA" id="ARBA00023244"/>
    </source>
</evidence>
<evidence type="ECO:0000256" key="5">
    <source>
        <dbReference type="ARBA" id="ARBA00048169"/>
    </source>
</evidence>
<comment type="catalytic activity">
    <reaction evidence="5 6">
        <text>4 porphobilinogen + H2O = hydroxymethylbilane + 4 NH4(+)</text>
        <dbReference type="Rhea" id="RHEA:13185"/>
        <dbReference type="ChEBI" id="CHEBI:15377"/>
        <dbReference type="ChEBI" id="CHEBI:28938"/>
        <dbReference type="ChEBI" id="CHEBI:57845"/>
        <dbReference type="ChEBI" id="CHEBI:58126"/>
        <dbReference type="EC" id="2.5.1.61"/>
    </reaction>
</comment>
<evidence type="ECO:0000256" key="6">
    <source>
        <dbReference type="HAMAP-Rule" id="MF_00260"/>
    </source>
</evidence>
<dbReference type="PIRSF" id="PIRSF001438">
    <property type="entry name" value="4pyrrol_synth_OHMeBilane_synth"/>
    <property type="match status" value="1"/>
</dbReference>
<dbReference type="GO" id="GO:0004418">
    <property type="term" value="F:hydroxymethylbilane synthase activity"/>
    <property type="evidence" value="ECO:0007669"/>
    <property type="project" value="UniProtKB-UniRule"/>
</dbReference>
<comment type="miscellaneous">
    <text evidence="6">The porphobilinogen subunits are added to the dipyrromethane group.</text>
</comment>
<dbReference type="Gene3D" id="3.40.190.10">
    <property type="entry name" value="Periplasmic binding protein-like II"/>
    <property type="match status" value="2"/>
</dbReference>